<evidence type="ECO:0000313" key="2">
    <source>
        <dbReference type="Proteomes" id="UP000075420"/>
    </source>
</evidence>
<dbReference type="AlphaFoldDB" id="A0A150P147"/>
<comment type="caution">
    <text evidence="1">The sequence shown here is derived from an EMBL/GenBank/DDBJ whole genome shotgun (WGS) entry which is preliminary data.</text>
</comment>
<organism evidence="1 2">
    <name type="scientific">Sorangium cellulosum</name>
    <name type="common">Polyangium cellulosum</name>
    <dbReference type="NCBI Taxonomy" id="56"/>
    <lineage>
        <taxon>Bacteria</taxon>
        <taxon>Pseudomonadati</taxon>
        <taxon>Myxococcota</taxon>
        <taxon>Polyangia</taxon>
        <taxon>Polyangiales</taxon>
        <taxon>Polyangiaceae</taxon>
        <taxon>Sorangium</taxon>
    </lineage>
</organism>
<dbReference type="EMBL" id="JELY01003461">
    <property type="protein sequence ID" value="KYF48742.1"/>
    <property type="molecule type" value="Genomic_DNA"/>
</dbReference>
<name>A0A150P147_SORCE</name>
<protein>
    <submittedName>
        <fullName evidence="1">Uncharacterized protein</fullName>
    </submittedName>
</protein>
<proteinExistence type="predicted"/>
<gene>
    <name evidence="1" type="ORF">BE08_24050</name>
</gene>
<accession>A0A150P147</accession>
<dbReference type="Proteomes" id="UP000075420">
    <property type="component" value="Unassembled WGS sequence"/>
</dbReference>
<reference evidence="1 2" key="1">
    <citation type="submission" date="2014-02" db="EMBL/GenBank/DDBJ databases">
        <title>The small core and large imbalanced accessory genome model reveals a collaborative survival strategy of Sorangium cellulosum strains in nature.</title>
        <authorList>
            <person name="Han K."/>
            <person name="Peng R."/>
            <person name="Blom J."/>
            <person name="Li Y.-Z."/>
        </authorList>
    </citation>
    <scope>NUCLEOTIDE SEQUENCE [LARGE SCALE GENOMIC DNA]</scope>
    <source>
        <strain evidence="1 2">So0157-25</strain>
    </source>
</reference>
<evidence type="ECO:0000313" key="1">
    <source>
        <dbReference type="EMBL" id="KYF48742.1"/>
    </source>
</evidence>
<sequence>MAAITLDLPDELADRLRSHSDRLPRILELALRELDASSVTSFSGASDILEFLASLPTPEEVLALRPSPQLQARTSELLEKNRSMGLSSAEEEEWQRYQAVEHLVRTAKAKAALKLQQR</sequence>